<evidence type="ECO:0008006" key="3">
    <source>
        <dbReference type="Google" id="ProtNLM"/>
    </source>
</evidence>
<dbReference type="KEGG" id="sphh:SDAV_001356"/>
<dbReference type="EMBL" id="CP031088">
    <property type="protein sequence ID" value="AXF96323.1"/>
    <property type="molecule type" value="Genomic_DNA"/>
</dbReference>
<keyword evidence="2" id="KW-1185">Reference proteome</keyword>
<organism evidence="1 2">
    <name type="scientific">Spiroplasma phoeniceum P40</name>
    <dbReference type="NCBI Taxonomy" id="1276259"/>
    <lineage>
        <taxon>Bacteria</taxon>
        <taxon>Bacillati</taxon>
        <taxon>Mycoplasmatota</taxon>
        <taxon>Mollicutes</taxon>
        <taxon>Entomoplasmatales</taxon>
        <taxon>Spiroplasmataceae</taxon>
        <taxon>Spiroplasma</taxon>
    </lineage>
</organism>
<dbReference type="Proteomes" id="UP000253689">
    <property type="component" value="Chromosome"/>
</dbReference>
<accession>A0A345DQ35</accession>
<dbReference type="AlphaFoldDB" id="A0A345DQ35"/>
<evidence type="ECO:0000313" key="2">
    <source>
        <dbReference type="Proteomes" id="UP000253689"/>
    </source>
</evidence>
<name>A0A345DQ35_9MOLU</name>
<gene>
    <name evidence="1" type="ORF">SDAV_001356</name>
</gene>
<reference evidence="2" key="1">
    <citation type="submission" date="2018-07" db="EMBL/GenBank/DDBJ databases">
        <title>Complete Genome Sequence of Spiroplasma phoeniceum.</title>
        <authorList>
            <person name="Davis R.E."/>
            <person name="Shao J.Y."/>
            <person name="Zhao Y."/>
            <person name="Silver A."/>
            <person name="Stump z."/>
            <person name="Gasparich G."/>
        </authorList>
    </citation>
    <scope>NUCLEOTIDE SEQUENCE [LARGE SCALE GENOMIC DNA]</scope>
    <source>
        <strain evidence="2">P40</strain>
    </source>
</reference>
<dbReference type="RefSeq" id="WP_114564962.1">
    <property type="nucleotide sequence ID" value="NZ_CP031088.1"/>
</dbReference>
<evidence type="ECO:0000313" key="1">
    <source>
        <dbReference type="EMBL" id="AXF96323.1"/>
    </source>
</evidence>
<proteinExistence type="predicted"/>
<sequence length="62" mass="7173">MKTLQDLIKDLTGVTVEQNKINNYLSRKFLDLQDADLRGADLKNIEITKKQLDQLIVIEDNE</sequence>
<protein>
    <recommendedName>
        <fullName evidence="3">Pentapeptide repeat-containing protein</fullName>
    </recommendedName>
</protein>